<evidence type="ECO:0000313" key="2">
    <source>
        <dbReference type="EMBL" id="JAP94878.1"/>
    </source>
</evidence>
<feature type="coiled-coil region" evidence="1">
    <location>
        <begin position="81"/>
        <end position="122"/>
    </location>
</feature>
<gene>
    <name evidence="2" type="ORF">TPC1_12311</name>
</gene>
<dbReference type="AlphaFoldDB" id="A0A146KFB6"/>
<proteinExistence type="predicted"/>
<accession>A0A146KFB6</accession>
<feature type="non-terminal residue" evidence="2">
    <location>
        <position position="636"/>
    </location>
</feature>
<organism evidence="2">
    <name type="scientific">Trepomonas sp. PC1</name>
    <dbReference type="NCBI Taxonomy" id="1076344"/>
    <lineage>
        <taxon>Eukaryota</taxon>
        <taxon>Metamonada</taxon>
        <taxon>Diplomonadida</taxon>
        <taxon>Hexamitidae</taxon>
        <taxon>Hexamitinae</taxon>
        <taxon>Trepomonas</taxon>
    </lineage>
</organism>
<keyword evidence="1" id="KW-0175">Coiled coil</keyword>
<reference evidence="2" key="1">
    <citation type="submission" date="2015-07" db="EMBL/GenBank/DDBJ databases">
        <title>Adaptation to a free-living lifestyle via gene acquisitions in the diplomonad Trepomonas sp. PC1.</title>
        <authorList>
            <person name="Xu F."/>
            <person name="Jerlstrom-Hultqvist J."/>
            <person name="Kolisko M."/>
            <person name="Simpson A.G.B."/>
            <person name="Roger A.J."/>
            <person name="Svard S.G."/>
            <person name="Andersson J.O."/>
        </authorList>
    </citation>
    <scope>NUCLEOTIDE SEQUENCE</scope>
    <source>
        <strain evidence="2">PC1</strain>
    </source>
</reference>
<name>A0A146KFB6_9EUKA</name>
<dbReference type="EMBL" id="GDID01001728">
    <property type="protein sequence ID" value="JAP94878.1"/>
    <property type="molecule type" value="Transcribed_RNA"/>
</dbReference>
<evidence type="ECO:0000256" key="1">
    <source>
        <dbReference type="SAM" id="Coils"/>
    </source>
</evidence>
<sequence length="636" mass="75577">LIKILKNGQKQVESMFEQKKLFVMFEQILNCDAQTDHLFPKNVLPLYSTEIKNIFSHLLSDSIEFAQGLAEVEEPQEQYELFSLKQRINQLEDQLAKQMTLNQQQQEKARQLQQKYQTDNQKLQVYIQMMKEQLLQKQNSMLFAADYLDSDPLAVYQSNLEDQLRINKQLNSQLQKKSDQFTQLNERFTDLTKKQSIITQQKPKCVEKQMQTDDYEPKLKEQILNEIQKVKTIEELRSSIKIKKPKHILAKEQREQEVTKVLHQYLTSYTQQKKAFSSHEHLIQHLQSENAVMLEHNKLLCGQIYFYKDELELMKEKIKAKKPKNKNKEAKIVFQAPHATVYQKMLTKKYKSNVIKRNNKSFCKEEPQKELKRTNSAKKEILNDLEICSEPELENEVNDFDEIHQLVGLRVSLDFQGDNQLSLSQCKQIKEFVTNLKSNQMQKQFQNQEPIAPIESKHIQTEEIITEQLPQILPNLFKQDSIHFNTPRNENIELFDEMQQLTLSIQLQHFQQQADLYKEAGISFDCNHQFMEEKRLVELKRAISYKHKRVQDYFQSIYYTVKGNSVFDKLHKLSYQLRRKIENQPKAIMKTQVHDNYCGLKIKPKFEAKLIKRKIGSNKWYRLPNSQFYQLEKQDL</sequence>
<feature type="coiled-coil region" evidence="1">
    <location>
        <begin position="153"/>
        <end position="187"/>
    </location>
</feature>
<feature type="non-terminal residue" evidence="2">
    <location>
        <position position="1"/>
    </location>
</feature>
<protein>
    <submittedName>
        <fullName evidence="2">Uncharacterized protein</fullName>
    </submittedName>
</protein>